<proteinExistence type="predicted"/>
<evidence type="ECO:0000256" key="1">
    <source>
        <dbReference type="SAM" id="MobiDB-lite"/>
    </source>
</evidence>
<dbReference type="KEGG" id="uvi:66067584"/>
<feature type="region of interest" description="Disordered" evidence="1">
    <location>
        <begin position="540"/>
        <end position="566"/>
    </location>
</feature>
<protein>
    <submittedName>
        <fullName evidence="2">Uncharacterized protein</fullName>
    </submittedName>
</protein>
<dbReference type="GeneID" id="66067584"/>
<feature type="compositionally biased region" description="Low complexity" evidence="1">
    <location>
        <begin position="471"/>
        <end position="482"/>
    </location>
</feature>
<name>A0A8E5MK72_USTVR</name>
<evidence type="ECO:0000313" key="3">
    <source>
        <dbReference type="Proteomes" id="UP000027002"/>
    </source>
</evidence>
<accession>A0A8E5MK72</accession>
<dbReference type="OrthoDB" id="5404004at2759"/>
<feature type="region of interest" description="Disordered" evidence="1">
    <location>
        <begin position="419"/>
        <end position="483"/>
    </location>
</feature>
<feature type="compositionally biased region" description="Polar residues" evidence="1">
    <location>
        <begin position="440"/>
        <end position="470"/>
    </location>
</feature>
<feature type="region of interest" description="Disordered" evidence="1">
    <location>
        <begin position="1"/>
        <end position="33"/>
    </location>
</feature>
<dbReference type="RefSeq" id="XP_043000239.1">
    <property type="nucleotide sequence ID" value="XM_043144304.1"/>
</dbReference>
<dbReference type="EMBL" id="CP072757">
    <property type="protein sequence ID" value="QUC22566.1"/>
    <property type="molecule type" value="Genomic_DNA"/>
</dbReference>
<gene>
    <name evidence="2" type="ORF">UV8b_06807</name>
</gene>
<sequence length="566" mass="62068">MDRIKRAASRRRQPVSRLPKSEGTDNATEITKEHINRPVIQDTDNNIRSGFGSNHRLLYSKPLTEGRDTTSAVRSGPLVKEADTAGIGASDVAPASPAAHQNWHWNPSRPQVVTTISATGDNRAEGQHQKNLLSRSKSWKRGIFARSRPRRIKDDGPPCDLQKPVFAASTNPSRADFTAEGLSGAGFERSREIAFLLEKKPLERPCTEPTASDLRRLDHVSETPGIVPLISEVPGLQQAAQGRTGAALQGEIQQLLLDVEIPAATLERYSVMFASLLEQRRSLVAPRQNTSDDLRALGKDNSCNGHQREARIISRRNLTRDRDLPPIPPLHLEHIQAAPPLQQLGSRLRSNTSPAIMTPSSEFYANAEQYDDEQSKHPLIVRLASAQLQNSCTEDDASLHEGARVQLRSKFHIQSPMQQTFGSNSTASLFDDPDGFANHTGPSSSPPAAQIDPESSTRTENSACSSTTDIAQTQPQPAQHATWSPAFKCSSDAQESLTSSLSSRTEEEPVAEQEKALQDAIQVSIARQISISREQSRMLGSWQMRSSKRSRLAAATTATPRLVKLK</sequence>
<feature type="compositionally biased region" description="Basic residues" evidence="1">
    <location>
        <begin position="1"/>
        <end position="14"/>
    </location>
</feature>
<dbReference type="Proteomes" id="UP000027002">
    <property type="component" value="Chromosome 5"/>
</dbReference>
<reference evidence="2" key="1">
    <citation type="submission" date="2020-03" db="EMBL/GenBank/DDBJ databases">
        <title>A mixture of massive structural variations and highly conserved coding sequences in Ustilaginoidea virens genome.</title>
        <authorList>
            <person name="Zhang K."/>
            <person name="Zhao Z."/>
            <person name="Zhang Z."/>
            <person name="Li Y."/>
            <person name="Hsiang T."/>
            <person name="Sun W."/>
        </authorList>
    </citation>
    <scope>NUCLEOTIDE SEQUENCE</scope>
    <source>
        <strain evidence="2">UV-8b</strain>
    </source>
</reference>
<keyword evidence="3" id="KW-1185">Reference proteome</keyword>
<feature type="compositionally biased region" description="Polar residues" evidence="1">
    <location>
        <begin position="419"/>
        <end position="428"/>
    </location>
</feature>
<dbReference type="AlphaFoldDB" id="A0A8E5MK72"/>
<evidence type="ECO:0000313" key="2">
    <source>
        <dbReference type="EMBL" id="QUC22566.1"/>
    </source>
</evidence>
<organism evidence="2 3">
    <name type="scientific">Ustilaginoidea virens</name>
    <name type="common">Rice false smut fungus</name>
    <name type="synonym">Villosiclava virens</name>
    <dbReference type="NCBI Taxonomy" id="1159556"/>
    <lineage>
        <taxon>Eukaryota</taxon>
        <taxon>Fungi</taxon>
        <taxon>Dikarya</taxon>
        <taxon>Ascomycota</taxon>
        <taxon>Pezizomycotina</taxon>
        <taxon>Sordariomycetes</taxon>
        <taxon>Hypocreomycetidae</taxon>
        <taxon>Hypocreales</taxon>
        <taxon>Clavicipitaceae</taxon>
        <taxon>Ustilaginoidea</taxon>
    </lineage>
</organism>